<reference evidence="1 2" key="1">
    <citation type="submission" date="2013-11" db="EMBL/GenBank/DDBJ databases">
        <title>Opisthorchis viverrini - life in the bile duct.</title>
        <authorList>
            <person name="Young N.D."/>
            <person name="Nagarajan N."/>
            <person name="Lin S.J."/>
            <person name="Korhonen P.K."/>
            <person name="Jex A.R."/>
            <person name="Hall R.S."/>
            <person name="Safavi-Hemami H."/>
            <person name="Kaewkong W."/>
            <person name="Bertrand D."/>
            <person name="Gao S."/>
            <person name="Seet Q."/>
            <person name="Wongkham S."/>
            <person name="Teh B.T."/>
            <person name="Wongkham C."/>
            <person name="Intapan P.M."/>
            <person name="Maleewong W."/>
            <person name="Yang X."/>
            <person name="Hu M."/>
            <person name="Wang Z."/>
            <person name="Hofmann A."/>
            <person name="Sternberg P.W."/>
            <person name="Tan P."/>
            <person name="Wang J."/>
            <person name="Gasser R.B."/>
        </authorList>
    </citation>
    <scope>NUCLEOTIDE SEQUENCE [LARGE SCALE GENOMIC DNA]</scope>
</reference>
<dbReference type="GeneID" id="20321342"/>
<dbReference type="OrthoDB" id="6159137at2759"/>
<dbReference type="EMBL" id="KL596779">
    <property type="protein sequence ID" value="KER25361.1"/>
    <property type="molecule type" value="Genomic_DNA"/>
</dbReference>
<accession>A0A074ZDI6</accession>
<gene>
    <name evidence="1" type="ORF">T265_07163</name>
</gene>
<organism evidence="1 2">
    <name type="scientific">Opisthorchis viverrini</name>
    <name type="common">Southeast Asian liver fluke</name>
    <dbReference type="NCBI Taxonomy" id="6198"/>
    <lineage>
        <taxon>Eukaryota</taxon>
        <taxon>Metazoa</taxon>
        <taxon>Spiralia</taxon>
        <taxon>Lophotrochozoa</taxon>
        <taxon>Platyhelminthes</taxon>
        <taxon>Trematoda</taxon>
        <taxon>Digenea</taxon>
        <taxon>Opisthorchiida</taxon>
        <taxon>Opisthorchiata</taxon>
        <taxon>Opisthorchiidae</taxon>
        <taxon>Opisthorchis</taxon>
    </lineage>
</organism>
<name>A0A074ZDI6_OPIVI</name>
<dbReference type="KEGG" id="ovi:T265_07163"/>
<dbReference type="AlphaFoldDB" id="A0A074ZDI6"/>
<evidence type="ECO:0000313" key="2">
    <source>
        <dbReference type="Proteomes" id="UP000054324"/>
    </source>
</evidence>
<evidence type="ECO:0000313" key="1">
    <source>
        <dbReference type="EMBL" id="KER25361.1"/>
    </source>
</evidence>
<dbReference type="RefSeq" id="XP_009170878.1">
    <property type="nucleotide sequence ID" value="XM_009172614.1"/>
</dbReference>
<proteinExistence type="predicted"/>
<dbReference type="Proteomes" id="UP000054324">
    <property type="component" value="Unassembled WGS sequence"/>
</dbReference>
<keyword evidence="2" id="KW-1185">Reference proteome</keyword>
<dbReference type="CTD" id="20321342"/>
<protein>
    <submittedName>
        <fullName evidence="1">Uncharacterized protein</fullName>
    </submittedName>
</protein>
<sequence>MLLAFWDEDCVIPTAPAWRRCKIWLPTDVSGVVDVSFFPDCLDECLEVGPNPSRMLADEQIEVAGKFAYLES</sequence>